<dbReference type="EMBL" id="PCXV01000021">
    <property type="protein sequence ID" value="PIR44197.1"/>
    <property type="molecule type" value="Genomic_DNA"/>
</dbReference>
<dbReference type="SUPFAM" id="SSF54523">
    <property type="entry name" value="Pili subunits"/>
    <property type="match status" value="1"/>
</dbReference>
<evidence type="ECO:0000313" key="3">
    <source>
        <dbReference type="Proteomes" id="UP000231602"/>
    </source>
</evidence>
<reference evidence="2 3" key="1">
    <citation type="submission" date="2017-09" db="EMBL/GenBank/DDBJ databases">
        <title>Depth-based differentiation of microbial function through sediment-hosted aquifers and enrichment of novel symbionts in the deep terrestrial subsurface.</title>
        <authorList>
            <person name="Probst A.J."/>
            <person name="Ladd B."/>
            <person name="Jarett J.K."/>
            <person name="Geller-Mcgrath D.E."/>
            <person name="Sieber C.M."/>
            <person name="Emerson J.B."/>
            <person name="Anantharaman K."/>
            <person name="Thomas B.C."/>
            <person name="Malmstrom R."/>
            <person name="Stieglmeier M."/>
            <person name="Klingl A."/>
            <person name="Woyke T."/>
            <person name="Ryan C.M."/>
            <person name="Banfield J.F."/>
        </authorList>
    </citation>
    <scope>NUCLEOTIDE SEQUENCE [LARGE SCALE GENOMIC DNA]</scope>
    <source>
        <strain evidence="2">CG10_big_fil_rev_8_21_14_0_10_31_9</strain>
    </source>
</reference>
<organism evidence="2 3">
    <name type="scientific">Candidatus Wolfebacteria bacterium CG10_big_fil_rev_8_21_14_0_10_31_9</name>
    <dbReference type="NCBI Taxonomy" id="1975070"/>
    <lineage>
        <taxon>Bacteria</taxon>
        <taxon>Candidatus Wolfeibacteriota</taxon>
    </lineage>
</organism>
<gene>
    <name evidence="2" type="ORF">COV23_01185</name>
</gene>
<dbReference type="Gene3D" id="3.30.700.10">
    <property type="entry name" value="Glycoprotein, Type 4 Pilin"/>
    <property type="match status" value="1"/>
</dbReference>
<dbReference type="Proteomes" id="UP000231602">
    <property type="component" value="Unassembled WGS sequence"/>
</dbReference>
<keyword evidence="1" id="KW-0812">Transmembrane</keyword>
<keyword evidence="1" id="KW-0472">Membrane</keyword>
<name>A0A2H0RCJ4_9BACT</name>
<dbReference type="InterPro" id="IPR012902">
    <property type="entry name" value="N_methyl_site"/>
</dbReference>
<sequence length="152" mass="16241">MTKGISLVELLIVMGIVVIIAVFLTPQFLGFFYQSQLEGDVSKITAVLRGARDKSITQEDGFGWGVHFVNSGGAGGHYILFKGGSYPGVDVSRINLNSNINFSSIPSGSSTDVIFSKMFGLPSGVNSLIISVISRPDLFSIINITSSGEIQY</sequence>
<feature type="transmembrane region" description="Helical" evidence="1">
    <location>
        <begin position="7"/>
        <end position="33"/>
    </location>
</feature>
<evidence type="ECO:0008006" key="4">
    <source>
        <dbReference type="Google" id="ProtNLM"/>
    </source>
</evidence>
<dbReference type="AlphaFoldDB" id="A0A2H0RCJ4"/>
<protein>
    <recommendedName>
        <fullName evidence="4">General secretion pathway GspH domain-containing protein</fullName>
    </recommendedName>
</protein>
<dbReference type="InterPro" id="IPR045584">
    <property type="entry name" value="Pilin-like"/>
</dbReference>
<proteinExistence type="predicted"/>
<evidence type="ECO:0000313" key="2">
    <source>
        <dbReference type="EMBL" id="PIR44197.1"/>
    </source>
</evidence>
<dbReference type="PROSITE" id="PS00409">
    <property type="entry name" value="PROKAR_NTER_METHYL"/>
    <property type="match status" value="1"/>
</dbReference>
<keyword evidence="1" id="KW-1133">Transmembrane helix</keyword>
<comment type="caution">
    <text evidence="2">The sequence shown here is derived from an EMBL/GenBank/DDBJ whole genome shotgun (WGS) entry which is preliminary data.</text>
</comment>
<accession>A0A2H0RCJ4</accession>
<evidence type="ECO:0000256" key="1">
    <source>
        <dbReference type="SAM" id="Phobius"/>
    </source>
</evidence>